<dbReference type="Gene3D" id="3.90.25.10">
    <property type="entry name" value="UDP-galactose 4-epimerase, domain 1"/>
    <property type="match status" value="1"/>
</dbReference>
<sequence>MTIAGKRALITGIHGFTGRYMAAELKAQGCEVIGIGRQSSEEAGYYQVDLADTAALQKLLAEIQPDIVVHLAAVAFVGHGVADAFYQVNLIGTRNLLEAIDACGKTPDCVLIASSANVYGNASEGSLDETTPASPANDYAVSKLAMEHMANLWQARLPLIIARPFNYTGVGQDENFLLPKIVAHFLRKADRIELGNLDVWRDFSDVRAVVSAYRGLLEAQPLGQTFNVSSGVTHSLREVIDMCSEITGHQIITEVNPAFVRENEVKTLCGNNSRLRGLVPEWKTPPLKETLRWMLEG</sequence>
<dbReference type="Proteomes" id="UP001063228">
    <property type="component" value="Chromosome"/>
</dbReference>
<dbReference type="InterPro" id="IPR036291">
    <property type="entry name" value="NAD(P)-bd_dom_sf"/>
</dbReference>
<organism evidence="2 3">
    <name type="scientific">Pseudomonas phytophila</name>
    <dbReference type="NCBI Taxonomy" id="2867264"/>
    <lineage>
        <taxon>Bacteria</taxon>
        <taxon>Pseudomonadati</taxon>
        <taxon>Pseudomonadota</taxon>
        <taxon>Gammaproteobacteria</taxon>
        <taxon>Pseudomonadales</taxon>
        <taxon>Pseudomonadaceae</taxon>
        <taxon>Pseudomonas</taxon>
    </lineage>
</organism>
<feature type="domain" description="NAD(P)-binding" evidence="1">
    <location>
        <begin position="9"/>
        <end position="276"/>
    </location>
</feature>
<reference evidence="2" key="1">
    <citation type="submission" date="2021-08" db="EMBL/GenBank/DDBJ databases">
        <title>Complete genome sequence of Pseudomonas phytophila.</title>
        <authorList>
            <person name="Weir B.S."/>
            <person name="Templeton M.D."/>
            <person name="Arshed S."/>
            <person name="Andersen M.T."/>
            <person name="Jayaraman J."/>
        </authorList>
    </citation>
    <scope>NUCLEOTIDE SEQUENCE</scope>
    <source>
        <strain evidence="2">ICMP 23753</strain>
    </source>
</reference>
<gene>
    <name evidence="2" type="ORF">K3169_26195</name>
</gene>
<dbReference type="Pfam" id="PF16363">
    <property type="entry name" value="GDP_Man_Dehyd"/>
    <property type="match status" value="1"/>
</dbReference>
<evidence type="ECO:0000259" key="1">
    <source>
        <dbReference type="Pfam" id="PF16363"/>
    </source>
</evidence>
<dbReference type="EC" id="4.2.1.47" evidence="2"/>
<dbReference type="InterPro" id="IPR016040">
    <property type="entry name" value="NAD(P)-bd_dom"/>
</dbReference>
<dbReference type="SUPFAM" id="SSF51735">
    <property type="entry name" value="NAD(P)-binding Rossmann-fold domains"/>
    <property type="match status" value="1"/>
</dbReference>
<name>A0ABY6FCZ6_9PSED</name>
<accession>A0ABY6FCZ6</accession>
<dbReference type="PANTHER" id="PTHR43000">
    <property type="entry name" value="DTDP-D-GLUCOSE 4,6-DEHYDRATASE-RELATED"/>
    <property type="match status" value="1"/>
</dbReference>
<dbReference type="Gene3D" id="3.40.50.720">
    <property type="entry name" value="NAD(P)-binding Rossmann-like Domain"/>
    <property type="match status" value="1"/>
</dbReference>
<keyword evidence="3" id="KW-1185">Reference proteome</keyword>
<keyword evidence="2" id="KW-0456">Lyase</keyword>
<dbReference type="RefSeq" id="WP_263268855.1">
    <property type="nucleotide sequence ID" value="NZ_CP081201.1"/>
</dbReference>
<dbReference type="GO" id="GO:0008446">
    <property type="term" value="F:GDP-mannose 4,6-dehydratase activity"/>
    <property type="evidence" value="ECO:0007669"/>
    <property type="project" value="UniProtKB-EC"/>
</dbReference>
<proteinExistence type="predicted"/>
<evidence type="ECO:0000313" key="3">
    <source>
        <dbReference type="Proteomes" id="UP001063228"/>
    </source>
</evidence>
<protein>
    <submittedName>
        <fullName evidence="2">GDP-mannose 4,6-dehydratase</fullName>
        <ecNumber evidence="2">4.2.1.47</ecNumber>
    </submittedName>
</protein>
<dbReference type="EMBL" id="CP081201">
    <property type="protein sequence ID" value="UXZ95764.1"/>
    <property type="molecule type" value="Genomic_DNA"/>
</dbReference>
<evidence type="ECO:0000313" key="2">
    <source>
        <dbReference type="EMBL" id="UXZ95764.1"/>
    </source>
</evidence>